<dbReference type="AlphaFoldDB" id="A0A379MP94"/>
<keyword evidence="2" id="KW-1185">Reference proteome</keyword>
<dbReference type="OrthoDB" id="1098026at2"/>
<accession>A0A379MP94</accession>
<dbReference type="Proteomes" id="UP000255233">
    <property type="component" value="Unassembled WGS sequence"/>
</dbReference>
<sequence length="320" mass="35582">MITETLNRALIEAMRGKIPAGTTLARVLMDMLYIGKEAAYRRLRGEVPFTLAEAAAISRKLGISLDKTAGAAQDGNDLFRPGTAHRTDSVGIYGSILDSCTELFREIAATAGSELGISSNRLSQTWCLPYGTLAKFRLFQWMYQRGDIGFARNFETFSLPEELAGRQKDFVAAAQQIGTVCYVWDQAIFRNLADDIRYFADIRLLGPQSVDMLKEDLFRLLEEAETVAAAGHSAAGNQVRIFISGIHSEATYGYAETHAAQAALIRLYGIVPVISRDPEIFDGIKTWIHSLRKSSTLISESGERQRIRFFDRQRAAVREL</sequence>
<proteinExistence type="predicted"/>
<protein>
    <recommendedName>
        <fullName evidence="3">Transcription regulator BetR N-terminal domain-containing protein</fullName>
    </recommendedName>
</protein>
<dbReference type="RefSeq" id="WP_027290573.1">
    <property type="nucleotide sequence ID" value="NZ_UGVL01000001.1"/>
</dbReference>
<evidence type="ECO:0000313" key="2">
    <source>
        <dbReference type="Proteomes" id="UP000255233"/>
    </source>
</evidence>
<name>A0A379MP94_9BACT</name>
<evidence type="ECO:0008006" key="3">
    <source>
        <dbReference type="Google" id="ProtNLM"/>
    </source>
</evidence>
<evidence type="ECO:0000313" key="1">
    <source>
        <dbReference type="EMBL" id="SUE33438.1"/>
    </source>
</evidence>
<gene>
    <name evidence="1" type="ORF">NCTC11190_00646</name>
</gene>
<reference evidence="1 2" key="1">
    <citation type="submission" date="2018-06" db="EMBL/GenBank/DDBJ databases">
        <authorList>
            <consortium name="Pathogen Informatics"/>
            <person name="Doyle S."/>
        </authorList>
    </citation>
    <scope>NUCLEOTIDE SEQUENCE [LARGE SCALE GENOMIC DNA]</scope>
    <source>
        <strain evidence="1 2">NCTC11190</strain>
    </source>
</reference>
<organism evidence="1 2">
    <name type="scientific">Rikenella microfusus</name>
    <dbReference type="NCBI Taxonomy" id="28139"/>
    <lineage>
        <taxon>Bacteria</taxon>
        <taxon>Pseudomonadati</taxon>
        <taxon>Bacteroidota</taxon>
        <taxon>Bacteroidia</taxon>
        <taxon>Bacteroidales</taxon>
        <taxon>Rikenellaceae</taxon>
        <taxon>Rikenella</taxon>
    </lineage>
</organism>
<dbReference type="EMBL" id="UGVL01000001">
    <property type="protein sequence ID" value="SUE33438.1"/>
    <property type="molecule type" value="Genomic_DNA"/>
</dbReference>